<evidence type="ECO:0000256" key="2">
    <source>
        <dbReference type="ARBA" id="ARBA00022980"/>
    </source>
</evidence>
<protein>
    <recommendedName>
        <fullName evidence="4">40S ribosomal protein S30</fullName>
    </recommendedName>
</protein>
<keyword evidence="3 4" id="KW-0687">Ribonucleoprotein</keyword>
<reference evidence="6" key="1">
    <citation type="submission" date="2014-08" db="EMBL/GenBank/DDBJ databases">
        <authorList>
            <person name="Sharma Rahul"/>
            <person name="Thines Marco"/>
        </authorList>
    </citation>
    <scope>NUCLEOTIDE SEQUENCE</scope>
</reference>
<dbReference type="GO" id="GO:0022627">
    <property type="term" value="C:cytosolic small ribosomal subunit"/>
    <property type="evidence" value="ECO:0007669"/>
    <property type="project" value="TreeGrafter"/>
</dbReference>
<dbReference type="EMBL" id="LN483124">
    <property type="protein sequence ID" value="CED82514.1"/>
    <property type="molecule type" value="Genomic_DNA"/>
</dbReference>
<dbReference type="AlphaFoldDB" id="A0A0F7SP60"/>
<dbReference type="InterPro" id="IPR006846">
    <property type="entry name" value="Ribosomal_eS30"/>
</dbReference>
<dbReference type="GO" id="GO:0006412">
    <property type="term" value="P:translation"/>
    <property type="evidence" value="ECO:0007669"/>
    <property type="project" value="InterPro"/>
</dbReference>
<dbReference type="PANTHER" id="PTHR12650:SF15">
    <property type="entry name" value="RIBOSOMAL PROTEIN S30, ISOFORM A"/>
    <property type="match status" value="1"/>
</dbReference>
<accession>A0A0F7SP60</accession>
<proteinExistence type="inferred from homology"/>
<dbReference type="PANTHER" id="PTHR12650">
    <property type="entry name" value="40S RIBOSOMAL PROTEIN S30/UBIQUITIN-LIKE PROTEIN FUBI"/>
    <property type="match status" value="1"/>
</dbReference>
<organism evidence="6">
    <name type="scientific">Phaffia rhodozyma</name>
    <name type="common">Yeast</name>
    <name type="synonym">Xanthophyllomyces dendrorhous</name>
    <dbReference type="NCBI Taxonomy" id="264483"/>
    <lineage>
        <taxon>Eukaryota</taxon>
        <taxon>Fungi</taxon>
        <taxon>Dikarya</taxon>
        <taxon>Basidiomycota</taxon>
        <taxon>Agaricomycotina</taxon>
        <taxon>Tremellomycetes</taxon>
        <taxon>Cystofilobasidiales</taxon>
        <taxon>Mrakiaceae</taxon>
        <taxon>Phaffia</taxon>
    </lineage>
</organism>
<evidence type="ECO:0000256" key="5">
    <source>
        <dbReference type="SAM" id="MobiDB-lite"/>
    </source>
</evidence>
<feature type="region of interest" description="Disordered" evidence="5">
    <location>
        <begin position="1"/>
        <end position="36"/>
    </location>
</feature>
<sequence>MGKVHGSLARAGKVKSQCPKVEKQEKPKTPKGRAKKRLLYNRRFVNVTLAPGGKRKMNEQPAGKSG</sequence>
<evidence type="ECO:0000313" key="6">
    <source>
        <dbReference type="EMBL" id="CED82514.1"/>
    </source>
</evidence>
<dbReference type="GO" id="GO:0003735">
    <property type="term" value="F:structural constituent of ribosome"/>
    <property type="evidence" value="ECO:0007669"/>
    <property type="project" value="UniProtKB-UniRule"/>
</dbReference>
<name>A0A0F7SP60_PHARH</name>
<comment type="similarity">
    <text evidence="1 4">Belongs to the eukaryotic ribosomal protein eS30 family.</text>
</comment>
<evidence type="ECO:0000256" key="1">
    <source>
        <dbReference type="ARBA" id="ARBA00008450"/>
    </source>
</evidence>
<keyword evidence="2 4" id="KW-0689">Ribosomal protein</keyword>
<dbReference type="Pfam" id="PF04758">
    <property type="entry name" value="Ribosomal_S30"/>
    <property type="match status" value="1"/>
</dbReference>
<evidence type="ECO:0000256" key="3">
    <source>
        <dbReference type="ARBA" id="ARBA00023274"/>
    </source>
</evidence>
<evidence type="ECO:0000256" key="4">
    <source>
        <dbReference type="RuleBase" id="RU364011"/>
    </source>
</evidence>